<evidence type="ECO:0000256" key="1">
    <source>
        <dbReference type="SAM" id="MobiDB-lite"/>
    </source>
</evidence>
<organism evidence="3 4">
    <name type="scientific">Cnuella takakiae</name>
    <dbReference type="NCBI Taxonomy" id="1302690"/>
    <lineage>
        <taxon>Bacteria</taxon>
        <taxon>Pseudomonadati</taxon>
        <taxon>Bacteroidota</taxon>
        <taxon>Chitinophagia</taxon>
        <taxon>Chitinophagales</taxon>
        <taxon>Chitinophagaceae</taxon>
        <taxon>Cnuella</taxon>
    </lineage>
</organism>
<feature type="compositionally biased region" description="Gly residues" evidence="1">
    <location>
        <begin position="255"/>
        <end position="264"/>
    </location>
</feature>
<protein>
    <submittedName>
        <fullName evidence="3">GLPGLI family protein</fullName>
    </submittedName>
</protein>
<proteinExistence type="predicted"/>
<dbReference type="AlphaFoldDB" id="A0A1M5F8Q7"/>
<dbReference type="InterPro" id="IPR005901">
    <property type="entry name" value="GLPGLI"/>
</dbReference>
<keyword evidence="4" id="KW-1185">Reference proteome</keyword>
<reference evidence="3 4" key="1">
    <citation type="submission" date="2016-11" db="EMBL/GenBank/DDBJ databases">
        <authorList>
            <person name="Jaros S."/>
            <person name="Januszkiewicz K."/>
            <person name="Wedrychowicz H."/>
        </authorList>
    </citation>
    <scope>NUCLEOTIDE SEQUENCE [LARGE SCALE GENOMIC DNA]</scope>
    <source>
        <strain evidence="3 4">DSM 26897</strain>
    </source>
</reference>
<dbReference type="NCBIfam" id="TIGR01200">
    <property type="entry name" value="GLPGLI"/>
    <property type="match status" value="1"/>
</dbReference>
<feature type="signal peptide" evidence="2">
    <location>
        <begin position="1"/>
        <end position="19"/>
    </location>
</feature>
<evidence type="ECO:0000313" key="4">
    <source>
        <dbReference type="Proteomes" id="UP000184368"/>
    </source>
</evidence>
<keyword evidence="2" id="KW-0732">Signal</keyword>
<dbReference type="Pfam" id="PF09697">
    <property type="entry name" value="Porph_ging"/>
    <property type="match status" value="1"/>
</dbReference>
<sequence>MTRILSCLCALLLVAPAFAQVKEGKVTYERTIQLQMRIQGMDPNIANNMPRSRTDRFELSFTPGKQLWEALPDLEEGNEGGPGGGGFSMRFGNDELIFTNLENGIATSKQELAGKSYIVTDTLKKLSWKLSDESKEILGMKARKATATRIGTRFNMQMENGEMKRTQVADTAVINAWFTPEIPVAAGPEFSTQLPGLILELEMNKGRVVYKATGINPKVNVASIKEPKGGKAISSADFAVERNKMFEEMRRNFGPGRGGPGGGRQIVIQSN</sequence>
<dbReference type="OrthoDB" id="1440774at2"/>
<evidence type="ECO:0000313" key="3">
    <source>
        <dbReference type="EMBL" id="SHF88000.1"/>
    </source>
</evidence>
<dbReference type="EMBL" id="FQUO01000013">
    <property type="protein sequence ID" value="SHF88000.1"/>
    <property type="molecule type" value="Genomic_DNA"/>
</dbReference>
<name>A0A1M5F8Q7_9BACT</name>
<feature type="chain" id="PRO_5013200357" evidence="2">
    <location>
        <begin position="20"/>
        <end position="271"/>
    </location>
</feature>
<feature type="region of interest" description="Disordered" evidence="1">
    <location>
        <begin position="251"/>
        <end position="271"/>
    </location>
</feature>
<dbReference type="STRING" id="1302690.BUE76_03220"/>
<dbReference type="Proteomes" id="UP000184368">
    <property type="component" value="Unassembled WGS sequence"/>
</dbReference>
<accession>A0A1M5F8Q7</accession>
<gene>
    <name evidence="3" type="ORF">SAMN05444008_11393</name>
</gene>
<evidence type="ECO:0000256" key="2">
    <source>
        <dbReference type="SAM" id="SignalP"/>
    </source>
</evidence>
<dbReference type="RefSeq" id="WP_073045358.1">
    <property type="nucleotide sequence ID" value="NZ_FQUO01000013.1"/>
</dbReference>